<dbReference type="AlphaFoldDB" id="A0A0L8G6U2"/>
<accession>A0A0L8G6U2</accession>
<organism evidence="1">
    <name type="scientific">Octopus bimaculoides</name>
    <name type="common">California two-spotted octopus</name>
    <dbReference type="NCBI Taxonomy" id="37653"/>
    <lineage>
        <taxon>Eukaryota</taxon>
        <taxon>Metazoa</taxon>
        <taxon>Spiralia</taxon>
        <taxon>Lophotrochozoa</taxon>
        <taxon>Mollusca</taxon>
        <taxon>Cephalopoda</taxon>
        <taxon>Coleoidea</taxon>
        <taxon>Octopodiformes</taxon>
        <taxon>Octopoda</taxon>
        <taxon>Incirrata</taxon>
        <taxon>Octopodidae</taxon>
        <taxon>Octopus</taxon>
    </lineage>
</organism>
<evidence type="ECO:0000313" key="1">
    <source>
        <dbReference type="EMBL" id="KOF72746.1"/>
    </source>
</evidence>
<dbReference type="EMBL" id="KQ423499">
    <property type="protein sequence ID" value="KOF72746.1"/>
    <property type="molecule type" value="Genomic_DNA"/>
</dbReference>
<protein>
    <submittedName>
        <fullName evidence="1">Uncharacterized protein</fullName>
    </submittedName>
</protein>
<sequence length="125" mass="14661">MLFKFLWTGKPDKIKRIVACKPVKESGFGMVEASAYVASLKLFWMRKLLDINYESKWKHLCYASSPKLQSLAVFGNIFLNKLSKDVKNDFWHNCISTFDKFTNKTEPEFIIEPIYYNKHLKVGKE</sequence>
<feature type="non-terminal residue" evidence="1">
    <location>
        <position position="125"/>
    </location>
</feature>
<gene>
    <name evidence="1" type="ORF">OCBIM_22038982mg</name>
</gene>
<name>A0A0L8G6U2_OCTBM</name>
<proteinExistence type="predicted"/>
<reference evidence="1" key="1">
    <citation type="submission" date="2015-07" db="EMBL/GenBank/DDBJ databases">
        <title>MeaNS - Measles Nucleotide Surveillance Program.</title>
        <authorList>
            <person name="Tran T."/>
            <person name="Druce J."/>
        </authorList>
    </citation>
    <scope>NUCLEOTIDE SEQUENCE</scope>
    <source>
        <strain evidence="1">UCB-OBI-ISO-001</strain>
        <tissue evidence="1">Gonad</tissue>
    </source>
</reference>